<evidence type="ECO:0000256" key="2">
    <source>
        <dbReference type="RuleBase" id="RU366034"/>
    </source>
</evidence>
<dbReference type="EC" id="4.2.3.-" evidence="2"/>
<dbReference type="AlphaFoldDB" id="A0A4V2XZL1"/>
<gene>
    <name evidence="3" type="ORF">E1283_35820</name>
</gene>
<reference evidence="3 4" key="1">
    <citation type="submission" date="2019-03" db="EMBL/GenBank/DDBJ databases">
        <title>Draft genome sequences of novel Actinobacteria.</title>
        <authorList>
            <person name="Sahin N."/>
            <person name="Ay H."/>
            <person name="Saygin H."/>
        </authorList>
    </citation>
    <scope>NUCLEOTIDE SEQUENCE [LARGE SCALE GENOMIC DNA]</scope>
    <source>
        <strain evidence="3 4">DSM 41900</strain>
    </source>
</reference>
<keyword evidence="4" id="KW-1185">Reference proteome</keyword>
<dbReference type="Proteomes" id="UP000295345">
    <property type="component" value="Unassembled WGS sequence"/>
</dbReference>
<dbReference type="GO" id="GO:0010333">
    <property type="term" value="F:terpene synthase activity"/>
    <property type="evidence" value="ECO:0007669"/>
    <property type="project" value="InterPro"/>
</dbReference>
<proteinExistence type="inferred from homology"/>
<keyword evidence="2" id="KW-0479">Metal-binding</keyword>
<evidence type="ECO:0000313" key="4">
    <source>
        <dbReference type="Proteomes" id="UP000295345"/>
    </source>
</evidence>
<dbReference type="InterPro" id="IPR034686">
    <property type="entry name" value="Terpene_cyclase-like_2"/>
</dbReference>
<comment type="caution">
    <text evidence="3">The sequence shown here is derived from an EMBL/GenBank/DDBJ whole genome shotgun (WGS) entry which is preliminary data.</text>
</comment>
<dbReference type="SUPFAM" id="SSF48576">
    <property type="entry name" value="Terpenoid synthases"/>
    <property type="match status" value="1"/>
</dbReference>
<dbReference type="EMBL" id="SMKI01000778">
    <property type="protein sequence ID" value="TDC60845.1"/>
    <property type="molecule type" value="Genomic_DNA"/>
</dbReference>
<organism evidence="3 4">
    <name type="scientific">Streptomyces hainanensis</name>
    <dbReference type="NCBI Taxonomy" id="402648"/>
    <lineage>
        <taxon>Bacteria</taxon>
        <taxon>Bacillati</taxon>
        <taxon>Actinomycetota</taxon>
        <taxon>Actinomycetes</taxon>
        <taxon>Kitasatosporales</taxon>
        <taxon>Streptomycetaceae</taxon>
        <taxon>Streptomyces</taxon>
    </lineage>
</organism>
<dbReference type="SFLD" id="SFLDG01020">
    <property type="entry name" value="Terpene_Cyclase_Like_2"/>
    <property type="match status" value="1"/>
</dbReference>
<comment type="cofactor">
    <cofactor evidence="2">
        <name>Mg(2+)</name>
        <dbReference type="ChEBI" id="CHEBI:18420"/>
    </cofactor>
</comment>
<dbReference type="OrthoDB" id="3676909at2"/>
<sequence>MPIPSQPLHPRSAEIEEQAYDWAARHGLVDAAGHHRLAASRVVTLATSYYRAAPYPEMALLARWYVWLLTADDWFDRGGPAWDDFRRALAEELWPPTAAPMSPAWRRRFARHLRGCLAGYHWQAGVRLGLRPPPTLAQYVVWRRLSFGALPIFQLIQLVERREFAAMLLDAAPVRELTAAASDVMAWTNDVHSLPRDLAAGERANLVILVRDRHALPDDAAATAAVQRLIAARTDHLLAARGDLHRLGPDARLLATRVTTAVRGAWDWHRHSVRYRAAATTEAAPR</sequence>
<keyword evidence="1 2" id="KW-0456">Lyase</keyword>
<dbReference type="PANTHER" id="PTHR35201">
    <property type="entry name" value="TERPENE SYNTHASE"/>
    <property type="match status" value="1"/>
</dbReference>
<evidence type="ECO:0000256" key="1">
    <source>
        <dbReference type="ARBA" id="ARBA00023239"/>
    </source>
</evidence>
<comment type="similarity">
    <text evidence="2">Belongs to the terpene synthase family.</text>
</comment>
<dbReference type="SFLD" id="SFLDS00005">
    <property type="entry name" value="Isoprenoid_Synthase_Type_I"/>
    <property type="match status" value="1"/>
</dbReference>
<dbReference type="Gene3D" id="1.10.600.10">
    <property type="entry name" value="Farnesyl Diphosphate Synthase"/>
    <property type="match status" value="1"/>
</dbReference>
<name>A0A4V2XZL1_9ACTN</name>
<accession>A0A4V2XZL1</accession>
<dbReference type="GO" id="GO:0046872">
    <property type="term" value="F:metal ion binding"/>
    <property type="evidence" value="ECO:0007669"/>
    <property type="project" value="UniProtKB-KW"/>
</dbReference>
<evidence type="ECO:0000313" key="3">
    <source>
        <dbReference type="EMBL" id="TDC60845.1"/>
    </source>
</evidence>
<keyword evidence="2" id="KW-0460">Magnesium</keyword>
<dbReference type="RefSeq" id="WP_132822336.1">
    <property type="nucleotide sequence ID" value="NZ_SMKI01000778.1"/>
</dbReference>
<dbReference type="PANTHER" id="PTHR35201:SF4">
    <property type="entry name" value="BETA-PINACENE SYNTHASE-RELATED"/>
    <property type="match status" value="1"/>
</dbReference>
<dbReference type="InterPro" id="IPR008949">
    <property type="entry name" value="Isoprenoid_synthase_dom_sf"/>
</dbReference>
<dbReference type="Pfam" id="PF19086">
    <property type="entry name" value="Terpene_syn_C_2"/>
    <property type="match status" value="1"/>
</dbReference>
<protein>
    <recommendedName>
        <fullName evidence="2">Terpene synthase</fullName>
        <ecNumber evidence="2">4.2.3.-</ecNumber>
    </recommendedName>
</protein>